<comment type="caution">
    <text evidence="3">The sequence shown here is derived from an EMBL/GenBank/DDBJ whole genome shotgun (WGS) entry which is preliminary data.</text>
</comment>
<feature type="signal peptide" evidence="2">
    <location>
        <begin position="1"/>
        <end position="30"/>
    </location>
</feature>
<feature type="chain" id="PRO_5007561791" evidence="2">
    <location>
        <begin position="31"/>
        <end position="128"/>
    </location>
</feature>
<feature type="region of interest" description="Disordered" evidence="1">
    <location>
        <begin position="33"/>
        <end position="117"/>
    </location>
</feature>
<reference evidence="4" key="1">
    <citation type="journal article" date="2016" name="Nat. Commun.">
        <title>The Gonium pectorale genome demonstrates co-option of cell cycle regulation during the evolution of multicellularity.</title>
        <authorList>
            <person name="Hanschen E.R."/>
            <person name="Marriage T.N."/>
            <person name="Ferris P.J."/>
            <person name="Hamaji T."/>
            <person name="Toyoda A."/>
            <person name="Fujiyama A."/>
            <person name="Neme R."/>
            <person name="Noguchi H."/>
            <person name="Minakuchi Y."/>
            <person name="Suzuki M."/>
            <person name="Kawai-Toyooka H."/>
            <person name="Smith D.R."/>
            <person name="Sparks H."/>
            <person name="Anderson J."/>
            <person name="Bakaric R."/>
            <person name="Luria V."/>
            <person name="Karger A."/>
            <person name="Kirschner M.W."/>
            <person name="Durand P.M."/>
            <person name="Michod R.E."/>
            <person name="Nozaki H."/>
            <person name="Olson B.J."/>
        </authorList>
    </citation>
    <scope>NUCLEOTIDE SEQUENCE [LARGE SCALE GENOMIC DNA]</scope>
    <source>
        <strain evidence="4">NIES-2863</strain>
    </source>
</reference>
<dbReference type="AlphaFoldDB" id="A0A150FZ51"/>
<proteinExistence type="predicted"/>
<evidence type="ECO:0000256" key="2">
    <source>
        <dbReference type="SAM" id="SignalP"/>
    </source>
</evidence>
<evidence type="ECO:0000313" key="3">
    <source>
        <dbReference type="EMBL" id="KXZ42893.1"/>
    </source>
</evidence>
<evidence type="ECO:0000256" key="1">
    <source>
        <dbReference type="SAM" id="MobiDB-lite"/>
    </source>
</evidence>
<keyword evidence="4" id="KW-1185">Reference proteome</keyword>
<protein>
    <submittedName>
        <fullName evidence="3">Uncharacterized protein</fullName>
    </submittedName>
</protein>
<sequence>MRSIKIAAVSTVSFALSTASLLVPSGSVRGSCVFPAGDSERTVSQATEVSVRPRSRAGSGGGSGGRDDDDGGGSGNGSGYGSTKARTADAQPANGGSASPFAANGLPPSALPSDSARPSCVLALFPAV</sequence>
<organism evidence="3 4">
    <name type="scientific">Gonium pectorale</name>
    <name type="common">Green alga</name>
    <dbReference type="NCBI Taxonomy" id="33097"/>
    <lineage>
        <taxon>Eukaryota</taxon>
        <taxon>Viridiplantae</taxon>
        <taxon>Chlorophyta</taxon>
        <taxon>core chlorophytes</taxon>
        <taxon>Chlorophyceae</taxon>
        <taxon>CS clade</taxon>
        <taxon>Chlamydomonadales</taxon>
        <taxon>Volvocaceae</taxon>
        <taxon>Gonium</taxon>
    </lineage>
</organism>
<evidence type="ECO:0000313" key="4">
    <source>
        <dbReference type="Proteomes" id="UP000075714"/>
    </source>
</evidence>
<dbReference type="EMBL" id="LSYV01000112">
    <property type="protein sequence ID" value="KXZ42893.1"/>
    <property type="molecule type" value="Genomic_DNA"/>
</dbReference>
<dbReference type="Proteomes" id="UP000075714">
    <property type="component" value="Unassembled WGS sequence"/>
</dbReference>
<name>A0A150FZ51_GONPE</name>
<keyword evidence="2" id="KW-0732">Signal</keyword>
<gene>
    <name evidence="3" type="ORF">GPECTOR_112g263</name>
</gene>
<accession>A0A150FZ51</accession>